<dbReference type="Proteomes" id="UP000199053">
    <property type="component" value="Unassembled WGS sequence"/>
</dbReference>
<dbReference type="EMBL" id="FNGA01000003">
    <property type="protein sequence ID" value="SDL13865.1"/>
    <property type="molecule type" value="Genomic_DNA"/>
</dbReference>
<dbReference type="AlphaFoldDB" id="A0A1G9HLV9"/>
<sequence length="96" mass="10450">MSKKNAKLHALDGAEMTAEGLSFKGTILEPVVEQCEGCERAIEFDSKNYCPSYAQPAKKWSHGVCNFATHARAGVDKEGKVKVNPLKASKRAARGR</sequence>
<keyword evidence="2" id="KW-1185">Reference proteome</keyword>
<dbReference type="STRING" id="246191.SAMN05660337_2224"/>
<reference evidence="2" key="1">
    <citation type="submission" date="2016-10" db="EMBL/GenBank/DDBJ databases">
        <authorList>
            <person name="Varghese N."/>
            <person name="Submissions S."/>
        </authorList>
    </citation>
    <scope>NUCLEOTIDE SEQUENCE [LARGE SCALE GENOMIC DNA]</scope>
    <source>
        <strain evidence="2">DSM 16995</strain>
    </source>
</reference>
<name>A0A1G9HLV9_9BACT</name>
<proteinExistence type="predicted"/>
<organism evidence="1 2">
    <name type="scientific">Maridesulfovibrio ferrireducens</name>
    <dbReference type="NCBI Taxonomy" id="246191"/>
    <lineage>
        <taxon>Bacteria</taxon>
        <taxon>Pseudomonadati</taxon>
        <taxon>Thermodesulfobacteriota</taxon>
        <taxon>Desulfovibrionia</taxon>
        <taxon>Desulfovibrionales</taxon>
        <taxon>Desulfovibrionaceae</taxon>
        <taxon>Maridesulfovibrio</taxon>
    </lineage>
</organism>
<dbReference type="Pfam" id="PF20657">
    <property type="entry name" value="DUF6811"/>
    <property type="match status" value="1"/>
</dbReference>
<dbReference type="NCBIfam" id="NF038144">
    <property type="entry name" value="PxxKW"/>
    <property type="match status" value="1"/>
</dbReference>
<dbReference type="OrthoDB" id="5387471at2"/>
<gene>
    <name evidence="1" type="ORF">SAMN05660337_2224</name>
</gene>
<protein>
    <submittedName>
        <fullName evidence="1">Uncharacterized protein</fullName>
    </submittedName>
</protein>
<dbReference type="RefSeq" id="WP_092161069.1">
    <property type="nucleotide sequence ID" value="NZ_FNGA01000003.1"/>
</dbReference>
<dbReference type="InterPro" id="IPR047766">
    <property type="entry name" value="PxxKW_fam"/>
</dbReference>
<evidence type="ECO:0000313" key="1">
    <source>
        <dbReference type="EMBL" id="SDL13865.1"/>
    </source>
</evidence>
<accession>A0A1G9HLV9</accession>
<evidence type="ECO:0000313" key="2">
    <source>
        <dbReference type="Proteomes" id="UP000199053"/>
    </source>
</evidence>